<evidence type="ECO:0000259" key="3">
    <source>
        <dbReference type="Pfam" id="PF01370"/>
    </source>
</evidence>
<name>A0A378NW52_9FIRM</name>
<keyword evidence="2" id="KW-1133">Transmembrane helix</keyword>
<dbReference type="PANTHER" id="PTHR43000">
    <property type="entry name" value="DTDP-D-GLUCOSE 4,6-DEHYDRATASE-RELATED"/>
    <property type="match status" value="1"/>
</dbReference>
<dbReference type="EC" id="4.2.1.46" evidence="4"/>
<feature type="domain" description="NAD-dependent epimerase/dehydratase" evidence="3">
    <location>
        <begin position="31"/>
        <end position="279"/>
    </location>
</feature>
<evidence type="ECO:0000313" key="4">
    <source>
        <dbReference type="EMBL" id="STY72095.1"/>
    </source>
</evidence>
<keyword evidence="2" id="KW-0472">Membrane</keyword>
<dbReference type="SUPFAM" id="SSF51735">
    <property type="entry name" value="NAD(P)-binding Rossmann-fold domains"/>
    <property type="match status" value="1"/>
</dbReference>
<gene>
    <name evidence="4" type="primary">rffG_2</name>
    <name evidence="4" type="ORF">NCTC10571_02285</name>
</gene>
<dbReference type="RefSeq" id="WP_115152172.1">
    <property type="nucleotide sequence ID" value="NZ_UGPP01000001.1"/>
</dbReference>
<dbReference type="Proteomes" id="UP000255234">
    <property type="component" value="Unassembled WGS sequence"/>
</dbReference>
<proteinExistence type="inferred from homology"/>
<sequence>MWINNKIFKEDMEYITHTDFIDWGKLNNKTIFITGATGLIGYYLINALVYKNIKENSNIKILALVRDIKKAKLQFGEQLERNGNLEFICGDLNNIPNISEKIDYVVHGASPTTSKLFVEKPVEVIQSIVNGSQNILELAKLKNIKSMVYLSSMEVYGEYKMEEILTEDSILKINPNNIRDCYPLGKALVENISKAYFKEYKIPVNILRISQTIGLKENINLIKDRKIIQEIIYCILNKKDIVLATKGESKRTYIYIRDVITAILIILLSNKYGEIYNVANEKTYNSIYNMISNVIDNLASNEINLLIKEEKTNKYPKTNYLKLSSQKLKKLGWDTSINTVEMFDRIICSIMKERELK</sequence>
<dbReference type="EMBL" id="UGPP01000001">
    <property type="protein sequence ID" value="STY72095.1"/>
    <property type="molecule type" value="Genomic_DNA"/>
</dbReference>
<evidence type="ECO:0000313" key="5">
    <source>
        <dbReference type="Proteomes" id="UP000255234"/>
    </source>
</evidence>
<evidence type="ECO:0000256" key="1">
    <source>
        <dbReference type="ARBA" id="ARBA00007637"/>
    </source>
</evidence>
<protein>
    <submittedName>
        <fullName evidence="4">dTDP-glucose 4,6-dehydratase 2</fullName>
        <ecNumber evidence="4">4.2.1.46</ecNumber>
    </submittedName>
</protein>
<dbReference type="InterPro" id="IPR001509">
    <property type="entry name" value="Epimerase_deHydtase"/>
</dbReference>
<keyword evidence="4" id="KW-0456">Lyase</keyword>
<accession>A0A378NW52</accession>
<keyword evidence="2" id="KW-0812">Transmembrane</keyword>
<comment type="similarity">
    <text evidence="1">Belongs to the NAD(P)-dependent epimerase/dehydratase family.</text>
</comment>
<dbReference type="Gene3D" id="3.40.50.720">
    <property type="entry name" value="NAD(P)-binding Rossmann-like Domain"/>
    <property type="match status" value="1"/>
</dbReference>
<feature type="transmembrane region" description="Helical" evidence="2">
    <location>
        <begin position="31"/>
        <end position="50"/>
    </location>
</feature>
<dbReference type="AlphaFoldDB" id="A0A378NW52"/>
<organism evidence="4 5">
    <name type="scientific">Megamonas hypermegale</name>
    <dbReference type="NCBI Taxonomy" id="158847"/>
    <lineage>
        <taxon>Bacteria</taxon>
        <taxon>Bacillati</taxon>
        <taxon>Bacillota</taxon>
        <taxon>Negativicutes</taxon>
        <taxon>Selenomonadales</taxon>
        <taxon>Selenomonadaceae</taxon>
        <taxon>Megamonas</taxon>
    </lineage>
</organism>
<dbReference type="InterPro" id="IPR036291">
    <property type="entry name" value="NAD(P)-bd_dom_sf"/>
</dbReference>
<reference evidence="4 5" key="1">
    <citation type="submission" date="2018-06" db="EMBL/GenBank/DDBJ databases">
        <authorList>
            <consortium name="Pathogen Informatics"/>
            <person name="Doyle S."/>
        </authorList>
    </citation>
    <scope>NUCLEOTIDE SEQUENCE [LARGE SCALE GENOMIC DNA]</scope>
    <source>
        <strain evidence="4 5">NCTC10571</strain>
    </source>
</reference>
<dbReference type="Pfam" id="PF01370">
    <property type="entry name" value="Epimerase"/>
    <property type="match status" value="1"/>
</dbReference>
<evidence type="ECO:0000256" key="2">
    <source>
        <dbReference type="SAM" id="Phobius"/>
    </source>
</evidence>
<dbReference type="GO" id="GO:0008460">
    <property type="term" value="F:dTDP-glucose 4,6-dehydratase activity"/>
    <property type="evidence" value="ECO:0007669"/>
    <property type="project" value="UniProtKB-EC"/>
</dbReference>